<comment type="caution">
    <text evidence="1">The sequence shown here is derived from an EMBL/GenBank/DDBJ whole genome shotgun (WGS) entry which is preliminary data.</text>
</comment>
<evidence type="ECO:0000313" key="1">
    <source>
        <dbReference type="EMBL" id="KAE9614332.1"/>
    </source>
</evidence>
<sequence length="49" mass="5331">MYYPDPPDPLSSLSVDPLKLNTVGKIALLGTTNLMVHIHQKALVVILGF</sequence>
<proteinExistence type="predicted"/>
<dbReference type="AlphaFoldDB" id="A0A6A4QLA7"/>
<accession>A0A6A4QLA7</accession>
<organism evidence="1 2">
    <name type="scientific">Lupinus albus</name>
    <name type="common">White lupine</name>
    <name type="synonym">Lupinus termis</name>
    <dbReference type="NCBI Taxonomy" id="3870"/>
    <lineage>
        <taxon>Eukaryota</taxon>
        <taxon>Viridiplantae</taxon>
        <taxon>Streptophyta</taxon>
        <taxon>Embryophyta</taxon>
        <taxon>Tracheophyta</taxon>
        <taxon>Spermatophyta</taxon>
        <taxon>Magnoliopsida</taxon>
        <taxon>eudicotyledons</taxon>
        <taxon>Gunneridae</taxon>
        <taxon>Pentapetalae</taxon>
        <taxon>rosids</taxon>
        <taxon>fabids</taxon>
        <taxon>Fabales</taxon>
        <taxon>Fabaceae</taxon>
        <taxon>Papilionoideae</taxon>
        <taxon>50 kb inversion clade</taxon>
        <taxon>genistoids sensu lato</taxon>
        <taxon>core genistoids</taxon>
        <taxon>Genisteae</taxon>
        <taxon>Lupinus</taxon>
    </lineage>
</organism>
<dbReference type="EMBL" id="WOCE01000005">
    <property type="protein sequence ID" value="KAE9614332.1"/>
    <property type="molecule type" value="Genomic_DNA"/>
</dbReference>
<keyword evidence="2" id="KW-1185">Reference proteome</keyword>
<protein>
    <submittedName>
        <fullName evidence="1">Uncharacterized protein</fullName>
    </submittedName>
</protein>
<reference evidence="2" key="1">
    <citation type="journal article" date="2020" name="Nat. Commun.">
        <title>Genome sequence of the cluster root forming white lupin.</title>
        <authorList>
            <person name="Hufnagel B."/>
            <person name="Marques A."/>
            <person name="Soriano A."/>
            <person name="Marques L."/>
            <person name="Divol F."/>
            <person name="Doumas P."/>
            <person name="Sallet E."/>
            <person name="Mancinotti D."/>
            <person name="Carrere S."/>
            <person name="Marande W."/>
            <person name="Arribat S."/>
            <person name="Keller J."/>
            <person name="Huneau C."/>
            <person name="Blein T."/>
            <person name="Aime D."/>
            <person name="Laguerre M."/>
            <person name="Taylor J."/>
            <person name="Schubert V."/>
            <person name="Nelson M."/>
            <person name="Geu-Flores F."/>
            <person name="Crespi M."/>
            <person name="Gallardo-Guerrero K."/>
            <person name="Delaux P.-M."/>
            <person name="Salse J."/>
            <person name="Berges H."/>
            <person name="Guyot R."/>
            <person name="Gouzy J."/>
            <person name="Peret B."/>
        </authorList>
    </citation>
    <scope>NUCLEOTIDE SEQUENCE [LARGE SCALE GENOMIC DNA]</scope>
    <source>
        <strain evidence="2">cv. Amiga</strain>
    </source>
</reference>
<dbReference type="Proteomes" id="UP000447434">
    <property type="component" value="Chromosome 5"/>
</dbReference>
<gene>
    <name evidence="1" type="ORF">Lalb_Chr05g0226791</name>
</gene>
<name>A0A6A4QLA7_LUPAL</name>
<evidence type="ECO:0000313" key="2">
    <source>
        <dbReference type="Proteomes" id="UP000447434"/>
    </source>
</evidence>